<evidence type="ECO:0000313" key="1">
    <source>
        <dbReference type="EMBL" id="KAL3954069.1"/>
    </source>
</evidence>
<protein>
    <submittedName>
        <fullName evidence="1">Uncharacterized protein</fullName>
    </submittedName>
</protein>
<name>A0ACC4DE08_PURLI</name>
<accession>A0ACC4DE08</accession>
<sequence length="95" mass="10932">MAEPPPPCEAAETDMCGNMHKIDHLRREIARRETELAELKSRLAVAESEERAQKQQHERDDDGGGETAWRWPLEEHDYERYGRQMIVPGFGLQGS</sequence>
<organism evidence="1 2">
    <name type="scientific">Purpureocillium lilacinum</name>
    <name type="common">Paecilomyces lilacinus</name>
    <dbReference type="NCBI Taxonomy" id="33203"/>
    <lineage>
        <taxon>Eukaryota</taxon>
        <taxon>Fungi</taxon>
        <taxon>Dikarya</taxon>
        <taxon>Ascomycota</taxon>
        <taxon>Pezizomycotina</taxon>
        <taxon>Sordariomycetes</taxon>
        <taxon>Hypocreomycetidae</taxon>
        <taxon>Hypocreales</taxon>
        <taxon>Ophiocordycipitaceae</taxon>
        <taxon>Purpureocillium</taxon>
    </lineage>
</organism>
<proteinExistence type="predicted"/>
<comment type="caution">
    <text evidence="1">The sequence shown here is derived from an EMBL/GenBank/DDBJ whole genome shotgun (WGS) entry which is preliminary data.</text>
</comment>
<dbReference type="EMBL" id="JBGNUJ010000011">
    <property type="protein sequence ID" value="KAL3954069.1"/>
    <property type="molecule type" value="Genomic_DNA"/>
</dbReference>
<dbReference type="Proteomes" id="UP001638806">
    <property type="component" value="Unassembled WGS sequence"/>
</dbReference>
<reference evidence="1" key="1">
    <citation type="submission" date="2024-12" db="EMBL/GenBank/DDBJ databases">
        <title>Comparative genomics and development of molecular markers within Purpureocillium lilacinum and among Purpureocillium species.</title>
        <authorList>
            <person name="Yeh Z.-Y."/>
            <person name="Ni N.-T."/>
            <person name="Lo P.-H."/>
            <person name="Mushyakhwo K."/>
            <person name="Lin C.-F."/>
            <person name="Nai Y.-S."/>
        </authorList>
    </citation>
    <scope>NUCLEOTIDE SEQUENCE</scope>
    <source>
        <strain evidence="1">NCHU-NPUST-175</strain>
    </source>
</reference>
<gene>
    <name evidence="1" type="ORF">ACCO45_012025</name>
</gene>
<evidence type="ECO:0000313" key="2">
    <source>
        <dbReference type="Proteomes" id="UP001638806"/>
    </source>
</evidence>
<keyword evidence="2" id="KW-1185">Reference proteome</keyword>